<accession>D9PLU0</accession>
<comment type="caution">
    <text evidence="1">The sequence shown here is derived from an EMBL/GenBank/DDBJ whole genome shotgun (WGS) entry which is preliminary data.</text>
</comment>
<dbReference type="EMBL" id="ADZX01000767">
    <property type="protein sequence ID" value="EFK95462.1"/>
    <property type="molecule type" value="Genomic_DNA"/>
</dbReference>
<reference evidence="1" key="2">
    <citation type="journal article" date="2011" name="Microb. Ecol.">
        <title>Taxonomic and Functional Metagenomic Profiling of the Microbial Community in the Anoxic Sediment of a Sub-saline Shallow Lake (Laguna de Carrizo, Central Spain).</title>
        <authorList>
            <person name="Ferrer M."/>
            <person name="Guazzaroni M.E."/>
            <person name="Richter M."/>
            <person name="Garcia-Salamanca A."/>
            <person name="Yarza P."/>
            <person name="Suarez-Suarez A."/>
            <person name="Solano J."/>
            <person name="Alcaide M."/>
            <person name="van Dillewijn P."/>
            <person name="Molina-Henares M.A."/>
            <person name="Lopez-Cortes N."/>
            <person name="Al-Ramahi Y."/>
            <person name="Guerrero C."/>
            <person name="Acosta A."/>
            <person name="de Eugenio L.I."/>
            <person name="Martinez V."/>
            <person name="Marques S."/>
            <person name="Rojo F."/>
            <person name="Santero E."/>
            <person name="Genilloud O."/>
            <person name="Perez-Perez J."/>
            <person name="Rossello-Mora R."/>
            <person name="Ramos J.L."/>
        </authorList>
    </citation>
    <scope>NUCLEOTIDE SEQUENCE</scope>
</reference>
<organism evidence="1">
    <name type="scientific">sediment metagenome</name>
    <dbReference type="NCBI Taxonomy" id="749907"/>
    <lineage>
        <taxon>unclassified sequences</taxon>
        <taxon>metagenomes</taxon>
        <taxon>ecological metagenomes</taxon>
    </lineage>
</organism>
<protein>
    <submittedName>
        <fullName evidence="1">Uncharacterized protein</fullName>
    </submittedName>
</protein>
<evidence type="ECO:0000313" key="1">
    <source>
        <dbReference type="EMBL" id="EFK95462.1"/>
    </source>
</evidence>
<dbReference type="AlphaFoldDB" id="D9PLU0"/>
<name>D9PLU0_9ZZZZ</name>
<reference evidence="1" key="1">
    <citation type="submission" date="2010-07" db="EMBL/GenBank/DDBJ databases">
        <authorList>
            <consortium name="CONSOLIDER consortium CSD2007-00005"/>
            <person name="Guazzaroni M.-E."/>
            <person name="Richter M."/>
            <person name="Garcia-Salamanca A."/>
            <person name="Yarza P."/>
            <person name="Ferrer M."/>
        </authorList>
    </citation>
    <scope>NUCLEOTIDE SEQUENCE</scope>
</reference>
<sequence>MNGRAYKFRTKVISDYAGNTSAYSADSPVVKIDTTQPVPGNVSSSIANNANLLATNSQNFVYTAVVNG</sequence>
<gene>
    <name evidence="1" type="ORF">LDC_2516</name>
</gene>
<proteinExistence type="predicted"/>